<keyword evidence="1" id="KW-0472">Membrane</keyword>
<comment type="caution">
    <text evidence="2">The sequence shown here is derived from an EMBL/GenBank/DDBJ whole genome shotgun (WGS) entry which is preliminary data.</text>
</comment>
<protein>
    <submittedName>
        <fullName evidence="2">Uncharacterized protein</fullName>
    </submittedName>
</protein>
<keyword evidence="1" id="KW-0812">Transmembrane</keyword>
<feature type="transmembrane region" description="Helical" evidence="1">
    <location>
        <begin position="16"/>
        <end position="35"/>
    </location>
</feature>
<reference evidence="2" key="1">
    <citation type="journal article" date="2021" name="PeerJ">
        <title>Extensive microbial diversity within the chicken gut microbiome revealed by metagenomics and culture.</title>
        <authorList>
            <person name="Gilroy R."/>
            <person name="Ravi A."/>
            <person name="Getino M."/>
            <person name="Pursley I."/>
            <person name="Horton D.L."/>
            <person name="Alikhan N.F."/>
            <person name="Baker D."/>
            <person name="Gharbi K."/>
            <person name="Hall N."/>
            <person name="Watson M."/>
            <person name="Adriaenssens E.M."/>
            <person name="Foster-Nyarko E."/>
            <person name="Jarju S."/>
            <person name="Secka A."/>
            <person name="Antonio M."/>
            <person name="Oren A."/>
            <person name="Chaudhuri R.R."/>
            <person name="La Ragione R."/>
            <person name="Hildebrand F."/>
            <person name="Pallen M.J."/>
        </authorList>
    </citation>
    <scope>NUCLEOTIDE SEQUENCE</scope>
    <source>
        <strain evidence="2">CHK187-5294</strain>
    </source>
</reference>
<evidence type="ECO:0000313" key="3">
    <source>
        <dbReference type="Proteomes" id="UP000824132"/>
    </source>
</evidence>
<proteinExistence type="predicted"/>
<sequence>MKKLRDRRSALVRETALYGTALLVFAALTAALWFMQRTVGVAALCIVCAFALIAAANFVLSLRGWRSFKKLSKDEGAPYAFINEYGHLEIFGGTEEAARTYTEHCVSSYAKMYRPAGERPSAEEIKAAKAMQKRDLAKERELRKKFAPWRQFDNFTPADLPFLQGKKIFVSERMYAYAATEEAWRAAREKNTIEFLKNPPIGGAEQ</sequence>
<name>A0A9D2CYN3_9FIRM</name>
<accession>A0A9D2CYN3</accession>
<evidence type="ECO:0000313" key="2">
    <source>
        <dbReference type="EMBL" id="HIZ03207.1"/>
    </source>
</evidence>
<gene>
    <name evidence="2" type="ORF">H9727_02875</name>
</gene>
<keyword evidence="1" id="KW-1133">Transmembrane helix</keyword>
<dbReference type="Proteomes" id="UP000824132">
    <property type="component" value="Unassembled WGS sequence"/>
</dbReference>
<feature type="transmembrane region" description="Helical" evidence="1">
    <location>
        <begin position="41"/>
        <end position="60"/>
    </location>
</feature>
<evidence type="ECO:0000256" key="1">
    <source>
        <dbReference type="SAM" id="Phobius"/>
    </source>
</evidence>
<reference evidence="2" key="2">
    <citation type="submission" date="2021-04" db="EMBL/GenBank/DDBJ databases">
        <authorList>
            <person name="Gilroy R."/>
        </authorList>
    </citation>
    <scope>NUCLEOTIDE SEQUENCE</scope>
    <source>
        <strain evidence="2">CHK187-5294</strain>
    </source>
</reference>
<organism evidence="2 3">
    <name type="scientific">Candidatus Borkfalkia avistercoris</name>
    <dbReference type="NCBI Taxonomy" id="2838504"/>
    <lineage>
        <taxon>Bacteria</taxon>
        <taxon>Bacillati</taxon>
        <taxon>Bacillota</taxon>
        <taxon>Clostridia</taxon>
        <taxon>Christensenellales</taxon>
        <taxon>Christensenellaceae</taxon>
        <taxon>Candidatus Borkfalkia</taxon>
    </lineage>
</organism>
<dbReference type="EMBL" id="DXCL01000018">
    <property type="protein sequence ID" value="HIZ03207.1"/>
    <property type="molecule type" value="Genomic_DNA"/>
</dbReference>
<dbReference type="AlphaFoldDB" id="A0A9D2CYN3"/>